<sequence>MLWRNEEETLNSFRNYKIENPGKVASEADVCKNKRSGALMLILTLALVSNLIAAGATQDTRPTSWKLAQWISWRDQQIAHILEPTFTDASGVKIVKQKDVISRSQDAYLIIQECREADPNYFSDDAGRARELKNFVRFVTAQQWMGVMETVDGAAKNTHALGMPVTDSDYFHIAEPYVRFPDLLKSQDFLTKMANPATYRDALAMIQQHNKTLPDNQKWKSFFFKAQFITTVDPAKTYGRLLVVAPNQPMGASGVADQWIVFGVAAPDAPADVEMKSVSMFTVYRRASDAKHTETYFSDFMRMKDAASDQYSVVSNFTMPNNPSHNCYSCHKSSVLPIHPACEYDFDTNGKLVPKTTGVGLAPAEVNGLIAGYGQPNFSPQDTGAYGPGLGPETNPKRTDEFIKAATSGLDLPASSYRVIRDAMKCSKCHNDFAAINYPQAVRTDLDPGAILDKNGIVHSYIEQGLMPRDQHLSAVEREALWKCLMKEYYDGEAQQGILYEWLKGASEPRK</sequence>
<proteinExistence type="predicted"/>
<dbReference type="Proteomes" id="UP000287394">
    <property type="component" value="Chromosome"/>
</dbReference>
<reference evidence="1 2" key="1">
    <citation type="journal article" date="2019" name="Int. J. Syst. Evol. Microbiol.">
        <title>Capsulimonas corticalis gen. nov., sp. nov., an aerobic capsulated bacterium, of a novel bacterial order, Capsulimonadales ord. nov., of the class Armatimonadia of the phylum Armatimonadetes.</title>
        <authorList>
            <person name="Li J."/>
            <person name="Kudo C."/>
            <person name="Tonouchi A."/>
        </authorList>
    </citation>
    <scope>NUCLEOTIDE SEQUENCE [LARGE SCALE GENOMIC DNA]</scope>
    <source>
        <strain evidence="1 2">AX-7</strain>
    </source>
</reference>
<evidence type="ECO:0000313" key="1">
    <source>
        <dbReference type="EMBL" id="BDI32417.1"/>
    </source>
</evidence>
<gene>
    <name evidence="1" type="ORF">CCAX7_44680</name>
</gene>
<accession>A0A402CX46</accession>
<organism evidence="1 2">
    <name type="scientific">Capsulimonas corticalis</name>
    <dbReference type="NCBI Taxonomy" id="2219043"/>
    <lineage>
        <taxon>Bacteria</taxon>
        <taxon>Bacillati</taxon>
        <taxon>Armatimonadota</taxon>
        <taxon>Armatimonadia</taxon>
        <taxon>Capsulimonadales</taxon>
        <taxon>Capsulimonadaceae</taxon>
        <taxon>Capsulimonas</taxon>
    </lineage>
</organism>
<keyword evidence="2" id="KW-1185">Reference proteome</keyword>
<name>A0A402CX46_9BACT</name>
<dbReference type="AlphaFoldDB" id="A0A402CX46"/>
<dbReference type="EMBL" id="AP025739">
    <property type="protein sequence ID" value="BDI32417.1"/>
    <property type="molecule type" value="Genomic_DNA"/>
</dbReference>
<evidence type="ECO:0000313" key="2">
    <source>
        <dbReference type="Proteomes" id="UP000287394"/>
    </source>
</evidence>
<dbReference type="RefSeq" id="WP_119321903.1">
    <property type="nucleotide sequence ID" value="NZ_AP025739.1"/>
</dbReference>
<dbReference type="OrthoDB" id="9821755at2"/>
<dbReference type="KEGG" id="ccot:CCAX7_44680"/>
<protein>
    <submittedName>
        <fullName evidence="1">Uncharacterized protein</fullName>
    </submittedName>
</protein>